<evidence type="ECO:0000256" key="2">
    <source>
        <dbReference type="ARBA" id="ARBA00005262"/>
    </source>
</evidence>
<proteinExistence type="inferred from homology"/>
<keyword evidence="6" id="KW-0472">Membrane</keyword>
<accession>G9QH98</accession>
<evidence type="ECO:0000256" key="3">
    <source>
        <dbReference type="ARBA" id="ARBA00022475"/>
    </source>
</evidence>
<evidence type="ECO:0000256" key="6">
    <source>
        <dbReference type="ARBA" id="ARBA00023136"/>
    </source>
</evidence>
<keyword evidence="5" id="KW-1133">Transmembrane helix</keyword>
<keyword evidence="4" id="KW-0812">Transmembrane</keyword>
<comment type="subcellular location">
    <subcellularLocation>
        <location evidence="1">Cell membrane</location>
        <topology evidence="1">Multi-pass membrane protein</topology>
    </subcellularLocation>
</comment>
<gene>
    <name evidence="7" type="ORF">HMPREF1015_01157</name>
</gene>
<comment type="similarity">
    <text evidence="2">Belongs to the chromate ion transporter (CHR) (TC 2.A.51) family.</text>
</comment>
<dbReference type="PATRIC" id="fig|665952.3.peg.281"/>
<evidence type="ECO:0000256" key="1">
    <source>
        <dbReference type="ARBA" id="ARBA00004651"/>
    </source>
</evidence>
<evidence type="ECO:0000313" key="8">
    <source>
        <dbReference type="Proteomes" id="UP000011747"/>
    </source>
</evidence>
<dbReference type="AlphaFoldDB" id="G9QH98"/>
<evidence type="ECO:0000313" key="7">
    <source>
        <dbReference type="EMBL" id="EHL79475.1"/>
    </source>
</evidence>
<dbReference type="GO" id="GO:0005886">
    <property type="term" value="C:plasma membrane"/>
    <property type="evidence" value="ECO:0007669"/>
    <property type="project" value="UniProtKB-SubCell"/>
</dbReference>
<reference evidence="7 8" key="1">
    <citation type="submission" date="2011-09" db="EMBL/GenBank/DDBJ databases">
        <title>The Genome Sequence of Bacillus smithii 7_3_47FAA.</title>
        <authorList>
            <consortium name="The Broad Institute Genome Sequencing Platform"/>
            <person name="Earl A."/>
            <person name="Ward D."/>
            <person name="Feldgarden M."/>
            <person name="Gevers D."/>
            <person name="Daigneault M."/>
            <person name="Strauss J."/>
            <person name="Allen-Vercoe E."/>
            <person name="Young S.K."/>
            <person name="Zeng Q."/>
            <person name="Gargeya S."/>
            <person name="Fitzgerald M."/>
            <person name="Haas B."/>
            <person name="Abouelleil A."/>
            <person name="Alvarado L."/>
            <person name="Arachchi H.M."/>
            <person name="Berlin A."/>
            <person name="Brown A."/>
            <person name="Chapman S.B."/>
            <person name="Chen Z."/>
            <person name="Dunbar C."/>
            <person name="Freedman E."/>
            <person name="Gearin G."/>
            <person name="Goldberg J."/>
            <person name="Griggs A."/>
            <person name="Gujja S."/>
            <person name="Heiman D."/>
            <person name="Howarth C."/>
            <person name="Larson L."/>
            <person name="Lui A."/>
            <person name="MacDonald P.J.P."/>
            <person name="Montmayeur A."/>
            <person name="Murphy C."/>
            <person name="Neiman D."/>
            <person name="Pearson M."/>
            <person name="Priest M."/>
            <person name="Roberts A."/>
            <person name="Saif S."/>
            <person name="Shea T."/>
            <person name="Shenoy N."/>
            <person name="Sisk P."/>
            <person name="Stolte C."/>
            <person name="Sykes S."/>
            <person name="Wortman J."/>
            <person name="Nusbaum C."/>
            <person name="Birren B."/>
        </authorList>
    </citation>
    <scope>NUCLEOTIDE SEQUENCE [LARGE SCALE GENOMIC DNA]</scope>
    <source>
        <strain evidence="7 8">7_3_47FAA</strain>
    </source>
</reference>
<dbReference type="Pfam" id="PF02417">
    <property type="entry name" value="Chromate_transp"/>
    <property type="match status" value="1"/>
</dbReference>
<dbReference type="GO" id="GO:0015109">
    <property type="term" value="F:chromate transmembrane transporter activity"/>
    <property type="evidence" value="ECO:0007669"/>
    <property type="project" value="InterPro"/>
</dbReference>
<evidence type="ECO:0000256" key="4">
    <source>
        <dbReference type="ARBA" id="ARBA00022692"/>
    </source>
</evidence>
<comment type="caution">
    <text evidence="7">The sequence shown here is derived from an EMBL/GenBank/DDBJ whole genome shotgun (WGS) entry which is preliminary data.</text>
</comment>
<evidence type="ECO:0000256" key="5">
    <source>
        <dbReference type="ARBA" id="ARBA00022989"/>
    </source>
</evidence>
<evidence type="ECO:0008006" key="9">
    <source>
        <dbReference type="Google" id="ProtNLM"/>
    </source>
</evidence>
<organism evidence="7 8">
    <name type="scientific">Bacillus smithii 7_3_47FAA</name>
    <dbReference type="NCBI Taxonomy" id="665952"/>
    <lineage>
        <taxon>Bacteria</taxon>
        <taxon>Bacillati</taxon>
        <taxon>Bacillota</taxon>
        <taxon>Bacilli</taxon>
        <taxon>Bacillales</taxon>
        <taxon>Bacillaceae</taxon>
        <taxon>Bacillus</taxon>
    </lineage>
</organism>
<dbReference type="EMBL" id="ACWF01000010">
    <property type="protein sequence ID" value="EHL79475.1"/>
    <property type="molecule type" value="Genomic_DNA"/>
</dbReference>
<dbReference type="HOGENOM" id="CLU_3305045_0_0_9"/>
<dbReference type="InterPro" id="IPR003370">
    <property type="entry name" value="Chromate_transpt"/>
</dbReference>
<keyword evidence="3" id="KW-1003">Cell membrane</keyword>
<protein>
    <recommendedName>
        <fullName evidence="9">Chromate transporter</fullName>
    </recommendedName>
</protein>
<dbReference type="Proteomes" id="UP000011747">
    <property type="component" value="Unassembled WGS sequence"/>
</dbReference>
<keyword evidence="8" id="KW-1185">Reference proteome</keyword>
<name>G9QH98_9BACI</name>
<sequence length="39" mass="4396">MQTSYKNLIMAMVRTGIFGFGGGPSVIPLFRYEAVSRYH</sequence>